<keyword evidence="1" id="KW-1133">Transmembrane helix</keyword>
<keyword evidence="1" id="KW-0812">Transmembrane</keyword>
<sequence>MGRQVWTGLDGVRAIGVIAVVLYHASLGFSVNGYVGVDIFFALSGFLITWLLVAERERTGRVSISDFYARRGLRLLPALMVTLAMVSFLSIASERPGVILRGALASLLYVSNWWKFTGHDMPLLDHTWTLAIEEHFYLIWPLLVLLGSSRSRARRVPALVLGVALIVVMVLPWAPSVALVKGTYLRGVSILLGSLLAVGMYFRPPVGRTARLLGPLAGLSCVLLVAVTVTWVALPIRWMSGITSVPAWLTLVLVAASVAAPQSRVVRACPACPFAGSVGGPTGSTSITSPCSVC</sequence>
<evidence type="ECO:0000313" key="4">
    <source>
        <dbReference type="Proteomes" id="UP000386847"/>
    </source>
</evidence>
<feature type="transmembrane region" description="Helical" evidence="1">
    <location>
        <begin position="128"/>
        <end position="146"/>
    </location>
</feature>
<evidence type="ECO:0000313" key="3">
    <source>
        <dbReference type="EMBL" id="QGF23900.1"/>
    </source>
</evidence>
<evidence type="ECO:0000259" key="2">
    <source>
        <dbReference type="Pfam" id="PF01757"/>
    </source>
</evidence>
<name>A0A5Q2FAA3_9ACTN</name>
<dbReference type="GO" id="GO:0016020">
    <property type="term" value="C:membrane"/>
    <property type="evidence" value="ECO:0007669"/>
    <property type="project" value="TreeGrafter"/>
</dbReference>
<protein>
    <submittedName>
        <fullName evidence="3">Acyltransferase family protein</fullName>
    </submittedName>
</protein>
<dbReference type="InterPro" id="IPR050879">
    <property type="entry name" value="Acyltransferase_3"/>
</dbReference>
<dbReference type="PANTHER" id="PTHR23028">
    <property type="entry name" value="ACETYLTRANSFERASE"/>
    <property type="match status" value="1"/>
</dbReference>
<feature type="transmembrane region" description="Helical" evidence="1">
    <location>
        <begin position="35"/>
        <end position="54"/>
    </location>
</feature>
<feature type="transmembrane region" description="Helical" evidence="1">
    <location>
        <begin position="240"/>
        <end position="260"/>
    </location>
</feature>
<feature type="transmembrane region" description="Helical" evidence="1">
    <location>
        <begin position="75"/>
        <end position="92"/>
    </location>
</feature>
<dbReference type="Proteomes" id="UP000386847">
    <property type="component" value="Chromosome"/>
</dbReference>
<reference evidence="3 4" key="1">
    <citation type="submission" date="2019-10" db="EMBL/GenBank/DDBJ databases">
        <title>Genomic analysis of Raineyella sp. CBA3103.</title>
        <authorList>
            <person name="Roh S.W."/>
        </authorList>
    </citation>
    <scope>NUCLEOTIDE SEQUENCE [LARGE SCALE GENOMIC DNA]</scope>
    <source>
        <strain evidence="3 4">CBA3103</strain>
    </source>
</reference>
<dbReference type="GO" id="GO:0009103">
    <property type="term" value="P:lipopolysaccharide biosynthetic process"/>
    <property type="evidence" value="ECO:0007669"/>
    <property type="project" value="TreeGrafter"/>
</dbReference>
<gene>
    <name evidence="3" type="ORF">Rai3103_09660</name>
</gene>
<dbReference type="EMBL" id="CP045725">
    <property type="protein sequence ID" value="QGF23900.1"/>
    <property type="molecule type" value="Genomic_DNA"/>
</dbReference>
<dbReference type="InterPro" id="IPR002656">
    <property type="entry name" value="Acyl_transf_3_dom"/>
</dbReference>
<proteinExistence type="predicted"/>
<feature type="transmembrane region" description="Helical" evidence="1">
    <location>
        <begin position="214"/>
        <end position="234"/>
    </location>
</feature>
<keyword evidence="3" id="KW-0012">Acyltransferase</keyword>
<feature type="domain" description="Acyltransferase 3" evidence="2">
    <location>
        <begin position="7"/>
        <end position="261"/>
    </location>
</feature>
<dbReference type="PANTHER" id="PTHR23028:SF53">
    <property type="entry name" value="ACYL_TRANSF_3 DOMAIN-CONTAINING PROTEIN"/>
    <property type="match status" value="1"/>
</dbReference>
<dbReference type="GO" id="GO:0016747">
    <property type="term" value="F:acyltransferase activity, transferring groups other than amino-acyl groups"/>
    <property type="evidence" value="ECO:0007669"/>
    <property type="project" value="InterPro"/>
</dbReference>
<keyword evidence="3" id="KW-0808">Transferase</keyword>
<feature type="transmembrane region" description="Helical" evidence="1">
    <location>
        <begin position="158"/>
        <end position="178"/>
    </location>
</feature>
<feature type="transmembrane region" description="Helical" evidence="1">
    <location>
        <begin position="184"/>
        <end position="202"/>
    </location>
</feature>
<dbReference type="KEGG" id="rain:Rai3103_09660"/>
<feature type="transmembrane region" description="Helical" evidence="1">
    <location>
        <begin position="12"/>
        <end position="29"/>
    </location>
</feature>
<dbReference type="Pfam" id="PF01757">
    <property type="entry name" value="Acyl_transf_3"/>
    <property type="match status" value="1"/>
</dbReference>
<keyword evidence="4" id="KW-1185">Reference proteome</keyword>
<evidence type="ECO:0000256" key="1">
    <source>
        <dbReference type="SAM" id="Phobius"/>
    </source>
</evidence>
<keyword evidence="1" id="KW-0472">Membrane</keyword>
<dbReference type="RefSeq" id="WP_153572430.1">
    <property type="nucleotide sequence ID" value="NZ_CP045725.1"/>
</dbReference>
<accession>A0A5Q2FAA3</accession>
<dbReference type="AlphaFoldDB" id="A0A5Q2FAA3"/>
<organism evidence="3 4">
    <name type="scientific">Raineyella fluvialis</name>
    <dbReference type="NCBI Taxonomy" id="2662261"/>
    <lineage>
        <taxon>Bacteria</taxon>
        <taxon>Bacillati</taxon>
        <taxon>Actinomycetota</taxon>
        <taxon>Actinomycetes</taxon>
        <taxon>Propionibacteriales</taxon>
        <taxon>Propionibacteriaceae</taxon>
        <taxon>Raineyella</taxon>
    </lineage>
</organism>